<keyword evidence="7" id="KW-0812">Transmembrane</keyword>
<keyword evidence="7" id="KW-1133">Transmembrane helix</keyword>
<name>A0A164N4E0_9NOCA</name>
<evidence type="ECO:0000256" key="7">
    <source>
        <dbReference type="SAM" id="Phobius"/>
    </source>
</evidence>
<keyword evidence="5 9" id="KW-0418">Kinase</keyword>
<evidence type="ECO:0000313" key="10">
    <source>
        <dbReference type="Proteomes" id="UP000076512"/>
    </source>
</evidence>
<comment type="catalytic activity">
    <reaction evidence="1">
        <text>ATP + protein L-histidine = ADP + protein N-phospho-L-histidine.</text>
        <dbReference type="EC" id="2.7.13.3"/>
    </reaction>
</comment>
<dbReference type="Pfam" id="PF02518">
    <property type="entry name" value="HATPase_c"/>
    <property type="match status" value="1"/>
</dbReference>
<evidence type="ECO:0000256" key="2">
    <source>
        <dbReference type="ARBA" id="ARBA00012438"/>
    </source>
</evidence>
<dbReference type="GO" id="GO:0005886">
    <property type="term" value="C:plasma membrane"/>
    <property type="evidence" value="ECO:0007669"/>
    <property type="project" value="TreeGrafter"/>
</dbReference>
<dbReference type="Proteomes" id="UP000076512">
    <property type="component" value="Unassembled WGS sequence"/>
</dbReference>
<dbReference type="InterPro" id="IPR003594">
    <property type="entry name" value="HATPase_dom"/>
</dbReference>
<organism evidence="9 10">
    <name type="scientific">Nocardia terpenica</name>
    <dbReference type="NCBI Taxonomy" id="455432"/>
    <lineage>
        <taxon>Bacteria</taxon>
        <taxon>Bacillati</taxon>
        <taxon>Actinomycetota</taxon>
        <taxon>Actinomycetes</taxon>
        <taxon>Mycobacteriales</taxon>
        <taxon>Nocardiaceae</taxon>
        <taxon>Nocardia</taxon>
    </lineage>
</organism>
<keyword evidence="4" id="KW-0808">Transferase</keyword>
<protein>
    <recommendedName>
        <fullName evidence="2">histidine kinase</fullName>
        <ecNumber evidence="2">2.7.13.3</ecNumber>
    </recommendedName>
</protein>
<dbReference type="InterPro" id="IPR050428">
    <property type="entry name" value="TCS_sensor_his_kinase"/>
</dbReference>
<keyword evidence="7" id="KW-0472">Membrane</keyword>
<feature type="transmembrane region" description="Helical" evidence="7">
    <location>
        <begin position="28"/>
        <end position="48"/>
    </location>
</feature>
<dbReference type="GO" id="GO:0000160">
    <property type="term" value="P:phosphorelay signal transduction system"/>
    <property type="evidence" value="ECO:0007669"/>
    <property type="project" value="TreeGrafter"/>
</dbReference>
<evidence type="ECO:0000259" key="8">
    <source>
        <dbReference type="SMART" id="SM00387"/>
    </source>
</evidence>
<sequence>MLATALIGAVLVAGSVLLSPTTFRLPMAIGAGAAALVLCIAITAAVRAHALERWQRQRAIAAQRNADAVVGEATARVDAAYEDARQYAARAEASEKRRAAAMSSFAAAAARIQAMTNSMLAELREAEERHAEDPDVLAELLRLDHRTAQAGRLADSISVLSGARSGRRWAKPIGMESILRGAMGRVAGYRRIRLRAIVPGIAVAGHGAEGVMHVLAELLDNACNFSPPHTEVHVYASEVPAGVVVHIEDSGLIMSESTLRRAEQAVSGRATGTGVDLSALTGTRLGLAVVGHLARKHALTVSYRPSAIGGTAVVVVVPRDLIVRLDYPRPAAAPKPAALPQSTALSEPSARVELSPPEPENASGRAADSATALPRRQRGSTLSATHPEGLSGGPAPAAPPRPVTPTALGAFQRAVSGRDTDTAAPAFPSTAMETD</sequence>
<dbReference type="SUPFAM" id="SSF55874">
    <property type="entry name" value="ATPase domain of HSP90 chaperone/DNA topoisomerase II/histidine kinase"/>
    <property type="match status" value="1"/>
</dbReference>
<gene>
    <name evidence="9" type="ORF">AWN90_29360</name>
</gene>
<keyword evidence="3" id="KW-0597">Phosphoprotein</keyword>
<comment type="caution">
    <text evidence="9">The sequence shown here is derived from an EMBL/GenBank/DDBJ whole genome shotgun (WGS) entry which is preliminary data.</text>
</comment>
<feature type="region of interest" description="Disordered" evidence="6">
    <location>
        <begin position="332"/>
        <end position="435"/>
    </location>
</feature>
<proteinExistence type="predicted"/>
<dbReference type="EMBL" id="LWGR01000007">
    <property type="protein sequence ID" value="KZM73964.1"/>
    <property type="molecule type" value="Genomic_DNA"/>
</dbReference>
<dbReference type="GO" id="GO:0004673">
    <property type="term" value="F:protein histidine kinase activity"/>
    <property type="evidence" value="ECO:0007669"/>
    <property type="project" value="UniProtKB-EC"/>
</dbReference>
<evidence type="ECO:0000256" key="6">
    <source>
        <dbReference type="SAM" id="MobiDB-lite"/>
    </source>
</evidence>
<dbReference type="AlphaFoldDB" id="A0A164N4E0"/>
<dbReference type="Gene3D" id="3.30.565.10">
    <property type="entry name" value="Histidine kinase-like ATPase, C-terminal domain"/>
    <property type="match status" value="1"/>
</dbReference>
<evidence type="ECO:0000256" key="3">
    <source>
        <dbReference type="ARBA" id="ARBA00022553"/>
    </source>
</evidence>
<dbReference type="EC" id="2.7.13.3" evidence="2"/>
<evidence type="ECO:0000256" key="4">
    <source>
        <dbReference type="ARBA" id="ARBA00022679"/>
    </source>
</evidence>
<dbReference type="PANTHER" id="PTHR45436:SF5">
    <property type="entry name" value="SENSOR HISTIDINE KINASE TRCS"/>
    <property type="match status" value="1"/>
</dbReference>
<dbReference type="STRING" id="455432.AWN90_29360"/>
<dbReference type="PANTHER" id="PTHR45436">
    <property type="entry name" value="SENSOR HISTIDINE KINASE YKOH"/>
    <property type="match status" value="1"/>
</dbReference>
<accession>A0A164N4E0</accession>
<reference evidence="9 10" key="1">
    <citation type="submission" date="2016-04" db="EMBL/GenBank/DDBJ databases">
        <authorList>
            <person name="Evans L.H."/>
            <person name="Alamgir A."/>
            <person name="Owens N."/>
            <person name="Weber N.D."/>
            <person name="Virtaneva K."/>
            <person name="Barbian K."/>
            <person name="Babar A."/>
            <person name="Rosenke K."/>
        </authorList>
    </citation>
    <scope>NUCLEOTIDE SEQUENCE [LARGE SCALE GENOMIC DNA]</scope>
    <source>
        <strain evidence="9 10">IFM 0406</strain>
    </source>
</reference>
<dbReference type="InterPro" id="IPR036890">
    <property type="entry name" value="HATPase_C_sf"/>
</dbReference>
<evidence type="ECO:0000256" key="5">
    <source>
        <dbReference type="ARBA" id="ARBA00022777"/>
    </source>
</evidence>
<evidence type="ECO:0000313" key="9">
    <source>
        <dbReference type="EMBL" id="KZM73964.1"/>
    </source>
</evidence>
<dbReference type="SMART" id="SM00387">
    <property type="entry name" value="HATPase_c"/>
    <property type="match status" value="1"/>
</dbReference>
<feature type="domain" description="Histidine kinase/HSP90-like ATPase" evidence="8">
    <location>
        <begin position="206"/>
        <end position="321"/>
    </location>
</feature>
<keyword evidence="10" id="KW-1185">Reference proteome</keyword>
<evidence type="ECO:0000256" key="1">
    <source>
        <dbReference type="ARBA" id="ARBA00000085"/>
    </source>
</evidence>